<evidence type="ECO:0000259" key="5">
    <source>
        <dbReference type="PROSITE" id="PS51464"/>
    </source>
</evidence>
<proteinExistence type="predicted"/>
<gene>
    <name evidence="6" type="ORF">J5W02_03850</name>
</gene>
<protein>
    <submittedName>
        <fullName evidence="6">MurR/RpiR family transcriptional regulator</fullName>
    </submittedName>
</protein>
<dbReference type="InterPro" id="IPR036388">
    <property type="entry name" value="WH-like_DNA-bd_sf"/>
</dbReference>
<feature type="domain" description="SIS" evidence="5">
    <location>
        <begin position="131"/>
        <end position="274"/>
    </location>
</feature>
<keyword evidence="2" id="KW-0238">DNA-binding</keyword>
<keyword evidence="7" id="KW-1185">Reference proteome</keyword>
<dbReference type="SUPFAM" id="SSF53697">
    <property type="entry name" value="SIS domain"/>
    <property type="match status" value="1"/>
</dbReference>
<dbReference type="Proteomes" id="UP000719942">
    <property type="component" value="Unassembled WGS sequence"/>
</dbReference>
<evidence type="ECO:0000259" key="4">
    <source>
        <dbReference type="PROSITE" id="PS51071"/>
    </source>
</evidence>
<dbReference type="Pfam" id="PF01380">
    <property type="entry name" value="SIS"/>
    <property type="match status" value="1"/>
</dbReference>
<evidence type="ECO:0000256" key="3">
    <source>
        <dbReference type="ARBA" id="ARBA00023163"/>
    </source>
</evidence>
<dbReference type="InterPro" id="IPR009057">
    <property type="entry name" value="Homeodomain-like_sf"/>
</dbReference>
<comment type="caution">
    <text evidence="6">The sequence shown here is derived from an EMBL/GenBank/DDBJ whole genome shotgun (WGS) entry which is preliminary data.</text>
</comment>
<dbReference type="PANTHER" id="PTHR30514">
    <property type="entry name" value="GLUCOKINASE"/>
    <property type="match status" value="1"/>
</dbReference>
<keyword evidence="1" id="KW-0805">Transcription regulation</keyword>
<dbReference type="PROSITE" id="PS51071">
    <property type="entry name" value="HTH_RPIR"/>
    <property type="match status" value="1"/>
</dbReference>
<evidence type="ECO:0000313" key="6">
    <source>
        <dbReference type="EMBL" id="MBW7571936.1"/>
    </source>
</evidence>
<evidence type="ECO:0000313" key="7">
    <source>
        <dbReference type="Proteomes" id="UP000719942"/>
    </source>
</evidence>
<dbReference type="CDD" id="cd05013">
    <property type="entry name" value="SIS_RpiR"/>
    <property type="match status" value="1"/>
</dbReference>
<dbReference type="InterPro" id="IPR046348">
    <property type="entry name" value="SIS_dom_sf"/>
</dbReference>
<dbReference type="Pfam" id="PF01418">
    <property type="entry name" value="HTH_6"/>
    <property type="match status" value="1"/>
</dbReference>
<dbReference type="SUPFAM" id="SSF46689">
    <property type="entry name" value="Homeodomain-like"/>
    <property type="match status" value="1"/>
</dbReference>
<dbReference type="InterPro" id="IPR035472">
    <property type="entry name" value="RpiR-like_SIS"/>
</dbReference>
<dbReference type="InterPro" id="IPR001347">
    <property type="entry name" value="SIS_dom"/>
</dbReference>
<dbReference type="PROSITE" id="PS51464">
    <property type="entry name" value="SIS"/>
    <property type="match status" value="1"/>
</dbReference>
<dbReference type="InterPro" id="IPR047640">
    <property type="entry name" value="RpiR-like"/>
</dbReference>
<accession>A0ABS7DN14</accession>
<dbReference type="InterPro" id="IPR000281">
    <property type="entry name" value="HTH_RpiR"/>
</dbReference>
<dbReference type="RefSeq" id="WP_219964309.1">
    <property type="nucleotide sequence ID" value="NZ_JAGFNZ010000001.1"/>
</dbReference>
<dbReference type="EMBL" id="JAGFNZ010000001">
    <property type="protein sequence ID" value="MBW7571936.1"/>
    <property type="molecule type" value="Genomic_DNA"/>
</dbReference>
<keyword evidence="3" id="KW-0804">Transcription</keyword>
<sequence>MRDESFQNINRNYDNLTRKQKEILDALLSNPEEVCYASLSELGRRMGVSEVTILRMCKRLGFTSFVELKQAFRTHTERLVKNSMETSYFSLDLPAAERKDKDAVMQQILDGARAQSTAFFDTLSRQKILKTSRLILQAGTVLICGQGVSAIMADYFYRRLSPLIPGAVPVRVEDIDSVQASLVKLRPGDHVIAISFPRYYAAMRSIVRFAEYRGANVTAITDSPDSPVVTPNSINYLCNTATRVFYNSYSLPIELVNLIASGVVLEMGEDYDRLVSSAHEVIHFINESNSSSNT</sequence>
<feature type="domain" description="HTH rpiR-type" evidence="4">
    <location>
        <begin position="3"/>
        <end position="79"/>
    </location>
</feature>
<organism evidence="6 7">
    <name type="scientific">Caproiciproducens faecalis</name>
    <dbReference type="NCBI Taxonomy" id="2820301"/>
    <lineage>
        <taxon>Bacteria</taxon>
        <taxon>Bacillati</taxon>
        <taxon>Bacillota</taxon>
        <taxon>Clostridia</taxon>
        <taxon>Eubacteriales</taxon>
        <taxon>Acutalibacteraceae</taxon>
        <taxon>Caproiciproducens</taxon>
    </lineage>
</organism>
<dbReference type="Gene3D" id="3.40.50.10490">
    <property type="entry name" value="Glucose-6-phosphate isomerase like protein, domain 1"/>
    <property type="match status" value="1"/>
</dbReference>
<evidence type="ECO:0000256" key="1">
    <source>
        <dbReference type="ARBA" id="ARBA00023015"/>
    </source>
</evidence>
<reference evidence="6 7" key="1">
    <citation type="submission" date="2021-03" db="EMBL/GenBank/DDBJ databases">
        <title>Caproiciproducens sp. nov. isolated from feces of cow.</title>
        <authorList>
            <person name="Choi J.-Y."/>
        </authorList>
    </citation>
    <scope>NUCLEOTIDE SEQUENCE [LARGE SCALE GENOMIC DNA]</scope>
    <source>
        <strain evidence="6 7">AGMB10547</strain>
    </source>
</reference>
<evidence type="ECO:0000256" key="2">
    <source>
        <dbReference type="ARBA" id="ARBA00023125"/>
    </source>
</evidence>
<name>A0ABS7DN14_9FIRM</name>
<dbReference type="Gene3D" id="1.10.10.10">
    <property type="entry name" value="Winged helix-like DNA-binding domain superfamily/Winged helix DNA-binding domain"/>
    <property type="match status" value="1"/>
</dbReference>